<dbReference type="SUPFAM" id="SSF54695">
    <property type="entry name" value="POZ domain"/>
    <property type="match status" value="1"/>
</dbReference>
<sequence>MRSAVVVEQYQFEREQIQKRLAIFLKNKMTSLIDDMETADLLLVAADGKKMAVHKCILRARAPGFFQRHIEPTIKAIAKDKQLKNNDDIMEVAIGDIDSYGLEFFVKSVYTEEEISRFPPTEEDILILKEKKSDNNHDKDDDSKNNECPNLKIPNDSLENSPLAKDKKITDKTIDDFDQIKKENSSATLTSSTPSVTSKTSKTDFNDTQYTPLMTSFKQLGASHQNLDIMSSSMVTSGYSEYSMMEQSSNLMTESYDEGQNKFNRMNDSETSENLILNEGMSMSATESNSQTSPYKGKGIFNMFIGLGGEAKSEFSSGGNISSVHNVRNKTMMSRRLSVTSLNSLNSLDLTPVGENSLTPQYDQKTACKLAQDLLQMYLNQEDTDVILKTANGDLYAHKCILSITCNFFKRALKKSKIIELKVFSKSSVNFLLTFLYGGLTTIPEEVDLFELISLATHLDVPELGNVVSLHFKAYKCHYFHRPCSICVSAIFDALPQFAEIKCLNSLYEEAMDWQARHFGRIWKGRVFLYLNERYQRECLEYLIQKIDQECVIDVLLSCEKLQISLPRSKLPQAAEIVKLLVNEVIEYCIEFIGTSFDLLLESQNFINHGKGLALNLNLLEDLFPSLIHSLSSETAVRSFKVLGKLLNEIENQPKIEDKGIIKSLPLNEFNPRFINLCRRLYELIDKHLLHYAASVIKSDAYNLLSEEEKNRIQESGIFIEMREPKAAPPRLSSFDKTYRRSSSVGTALENTIDTIHSRKSSVKDKKPLSEHVIEESMDEREREKSMLLLMTKIKKEKEISQEESNADEKKKSTPLSTPEKKSSSQKSLNASPSDRKSRSISKTKISKGITDQKSFNLDREATQVIMTVNQNKAVGIKNSGDAGIPAASVKEITPKPQGAVKPMVKDVPLAKTIQDPQIKNLKDYSKHSTTISRRIKGNDGNIVGAKNATKIGSHDAPTSKVLSQPTKRSLATKITSGTGLKKKIVDEEGLTKVPTIIGDSRTLPTRETRRILTKKTNLSIKN</sequence>
<feature type="region of interest" description="Disordered" evidence="1">
    <location>
        <begin position="796"/>
        <end position="848"/>
    </location>
</feature>
<evidence type="ECO:0000256" key="1">
    <source>
        <dbReference type="SAM" id="MobiDB-lite"/>
    </source>
</evidence>
<dbReference type="PANTHER" id="PTHR22427">
    <property type="entry name" value="GH15728P"/>
    <property type="match status" value="1"/>
</dbReference>
<accession>A0A0N5C220</accession>
<evidence type="ECO:0000313" key="3">
    <source>
        <dbReference type="Proteomes" id="UP000046392"/>
    </source>
</evidence>
<feature type="compositionally biased region" description="Basic and acidic residues" evidence="1">
    <location>
        <begin position="796"/>
        <end position="812"/>
    </location>
</feature>
<dbReference type="STRING" id="174720.A0A0N5C220"/>
<dbReference type="AlphaFoldDB" id="A0A0N5C220"/>
<keyword evidence="3" id="KW-1185">Reference proteome</keyword>
<dbReference type="InterPro" id="IPR011333">
    <property type="entry name" value="SKP1/BTB/POZ_sf"/>
</dbReference>
<dbReference type="Proteomes" id="UP000046392">
    <property type="component" value="Unplaced"/>
</dbReference>
<dbReference type="Pfam" id="PF26017">
    <property type="entry name" value="BACK_BTBD8"/>
    <property type="match status" value="1"/>
</dbReference>
<organism evidence="3 4">
    <name type="scientific">Strongyloides papillosus</name>
    <name type="common">Intestinal threadworm</name>
    <dbReference type="NCBI Taxonomy" id="174720"/>
    <lineage>
        <taxon>Eukaryota</taxon>
        <taxon>Metazoa</taxon>
        <taxon>Ecdysozoa</taxon>
        <taxon>Nematoda</taxon>
        <taxon>Chromadorea</taxon>
        <taxon>Rhabditida</taxon>
        <taxon>Tylenchina</taxon>
        <taxon>Panagrolaimomorpha</taxon>
        <taxon>Strongyloidoidea</taxon>
        <taxon>Strongyloididae</taxon>
        <taxon>Strongyloides</taxon>
    </lineage>
</organism>
<name>A0A0N5C220_STREA</name>
<proteinExistence type="predicted"/>
<feature type="region of interest" description="Disordered" evidence="1">
    <location>
        <begin position="759"/>
        <end position="783"/>
    </location>
</feature>
<dbReference type="InterPro" id="IPR000210">
    <property type="entry name" value="BTB/POZ_dom"/>
</dbReference>
<feature type="compositionally biased region" description="Basic and acidic residues" evidence="1">
    <location>
        <begin position="131"/>
        <end position="145"/>
    </location>
</feature>
<protein>
    <submittedName>
        <fullName evidence="4">BTB domain-containing protein</fullName>
    </submittedName>
</protein>
<reference evidence="4" key="1">
    <citation type="submission" date="2017-02" db="UniProtKB">
        <authorList>
            <consortium name="WormBaseParasite"/>
        </authorList>
    </citation>
    <scope>IDENTIFICATION</scope>
</reference>
<dbReference type="Gene3D" id="3.30.710.10">
    <property type="entry name" value="Potassium Channel Kv1.1, Chain A"/>
    <property type="match status" value="2"/>
</dbReference>
<dbReference type="PANTHER" id="PTHR22427:SF7">
    <property type="entry name" value="GH15728P"/>
    <property type="match status" value="1"/>
</dbReference>
<dbReference type="SMART" id="SM00225">
    <property type="entry name" value="BTB"/>
    <property type="match status" value="1"/>
</dbReference>
<feature type="domain" description="BTB" evidence="2">
    <location>
        <begin position="39"/>
        <end position="113"/>
    </location>
</feature>
<dbReference type="PROSITE" id="PS50097">
    <property type="entry name" value="BTB"/>
    <property type="match status" value="2"/>
</dbReference>
<evidence type="ECO:0000259" key="2">
    <source>
        <dbReference type="PROSITE" id="PS50097"/>
    </source>
</evidence>
<dbReference type="InterPro" id="IPR043225">
    <property type="entry name" value="BACK_BTBD8"/>
</dbReference>
<feature type="compositionally biased region" description="Basic and acidic residues" evidence="1">
    <location>
        <begin position="762"/>
        <end position="783"/>
    </location>
</feature>
<feature type="domain" description="BTB" evidence="2">
    <location>
        <begin position="384"/>
        <end position="445"/>
    </location>
</feature>
<feature type="region of interest" description="Disordered" evidence="1">
    <location>
        <begin position="131"/>
        <end position="167"/>
    </location>
</feature>
<dbReference type="WBParaSite" id="SPAL_0001203400.1">
    <property type="protein sequence ID" value="SPAL_0001203400.1"/>
    <property type="gene ID" value="SPAL_0001203400"/>
</dbReference>
<dbReference type="Pfam" id="PF00651">
    <property type="entry name" value="BTB"/>
    <property type="match status" value="1"/>
</dbReference>
<evidence type="ECO:0000313" key="4">
    <source>
        <dbReference type="WBParaSite" id="SPAL_0001203400.1"/>
    </source>
</evidence>